<proteinExistence type="predicted"/>
<name>A0A316HWT0_9PSEU</name>
<dbReference type="Proteomes" id="UP000246005">
    <property type="component" value="Unassembled WGS sequence"/>
</dbReference>
<gene>
    <name evidence="2" type="ORF">C8D88_108206</name>
</gene>
<dbReference type="GO" id="GO:0003677">
    <property type="term" value="F:DNA binding"/>
    <property type="evidence" value="ECO:0007669"/>
    <property type="project" value="InterPro"/>
</dbReference>
<dbReference type="AlphaFoldDB" id="A0A316HWT0"/>
<sequence>MIQPPIGDGSGTRRPDSDAADDHERHVEADEVEVTEAVEAALRYLDDPATALEVPDDAPAAVRVLLQAVAAARHDDAALEHLYAGEPVAQLPPLSDDPLAVALGLAPRQHTTVSGAALKAARQRANLKISQLAQKLTESGHEVRTGQLQRWEVAASVPVAPVLLADMADILRVNENSLLANTDAAGDLALTPRFRDLAKRWAALSGLTITAAQRFLLTKAALPARRGNAFDNDTALTALNAFVEEHERRGSKDR</sequence>
<accession>A0A316HWT0</accession>
<feature type="compositionally biased region" description="Basic and acidic residues" evidence="1">
    <location>
        <begin position="11"/>
        <end position="29"/>
    </location>
</feature>
<dbReference type="RefSeq" id="WP_109638874.1">
    <property type="nucleotide sequence ID" value="NZ_QGHB01000008.1"/>
</dbReference>
<dbReference type="InterPro" id="IPR010982">
    <property type="entry name" value="Lambda_DNA-bd_dom_sf"/>
</dbReference>
<dbReference type="Gene3D" id="1.10.260.40">
    <property type="entry name" value="lambda repressor-like DNA-binding domains"/>
    <property type="match status" value="1"/>
</dbReference>
<reference evidence="2 3" key="1">
    <citation type="submission" date="2018-05" db="EMBL/GenBank/DDBJ databases">
        <title>Genomic Encyclopedia of Type Strains, Phase IV (KMG-IV): sequencing the most valuable type-strain genomes for metagenomic binning, comparative biology and taxonomic classification.</title>
        <authorList>
            <person name="Goeker M."/>
        </authorList>
    </citation>
    <scope>NUCLEOTIDE SEQUENCE [LARGE SCALE GENOMIC DNA]</scope>
    <source>
        <strain evidence="2 3">DSM 45480</strain>
    </source>
</reference>
<organism evidence="2 3">
    <name type="scientific">Lentzea atacamensis</name>
    <dbReference type="NCBI Taxonomy" id="531938"/>
    <lineage>
        <taxon>Bacteria</taxon>
        <taxon>Bacillati</taxon>
        <taxon>Actinomycetota</taxon>
        <taxon>Actinomycetes</taxon>
        <taxon>Pseudonocardiales</taxon>
        <taxon>Pseudonocardiaceae</taxon>
        <taxon>Lentzea</taxon>
    </lineage>
</organism>
<protein>
    <submittedName>
        <fullName evidence="2">Uncharacterized protein</fullName>
    </submittedName>
</protein>
<comment type="caution">
    <text evidence="2">The sequence shown here is derived from an EMBL/GenBank/DDBJ whole genome shotgun (WGS) entry which is preliminary data.</text>
</comment>
<evidence type="ECO:0000313" key="3">
    <source>
        <dbReference type="Proteomes" id="UP000246005"/>
    </source>
</evidence>
<evidence type="ECO:0000313" key="2">
    <source>
        <dbReference type="EMBL" id="PWK84591.1"/>
    </source>
</evidence>
<dbReference type="EMBL" id="QGHB01000008">
    <property type="protein sequence ID" value="PWK84591.1"/>
    <property type="molecule type" value="Genomic_DNA"/>
</dbReference>
<evidence type="ECO:0000256" key="1">
    <source>
        <dbReference type="SAM" id="MobiDB-lite"/>
    </source>
</evidence>
<feature type="region of interest" description="Disordered" evidence="1">
    <location>
        <begin position="1"/>
        <end position="30"/>
    </location>
</feature>